<protein>
    <submittedName>
        <fullName evidence="2">Uncharacterized protein</fullName>
    </submittedName>
</protein>
<evidence type="ECO:0000313" key="3">
    <source>
        <dbReference type="Proteomes" id="UP001152523"/>
    </source>
</evidence>
<dbReference type="InterPro" id="IPR012862">
    <property type="entry name" value="DUF1635"/>
</dbReference>
<dbReference type="PANTHER" id="PTHR33431">
    <property type="entry name" value="ENABLED-LIKE PROTEIN (DUF1635)"/>
    <property type="match status" value="1"/>
</dbReference>
<keyword evidence="3" id="KW-1185">Reference proteome</keyword>
<dbReference type="AlphaFoldDB" id="A0AAV0DYQ1"/>
<sequence>MDEIASFWNYHEMQQDMEELKHVLLETSLELERLRAEASDEMRKNKEYTKQLIQLLKITCKERDEAREQLQKLLSSTGMTMMPSESNVSSSVESFPDAAIVSSPAQLLLQDCNSNNYVNISGNGETMGEMERLLKGKPLPQKGKLLQAVLDAGPLLQTVMVAGPLPRWRNPPQAKPFLIPPVNVKGIETENTMFRLQNSPSYPCYFETSCGNSEMLSSGVQFPRMVPPGHYGHLGKRQRLQ</sequence>
<gene>
    <name evidence="2" type="ORF">CEPIT_LOCUS18576</name>
</gene>
<name>A0AAV0DYQ1_9ASTE</name>
<dbReference type="EMBL" id="CAMAPF010000150">
    <property type="protein sequence ID" value="CAH9109087.1"/>
    <property type="molecule type" value="Genomic_DNA"/>
</dbReference>
<keyword evidence="1" id="KW-0175">Coiled coil</keyword>
<dbReference type="Proteomes" id="UP001152523">
    <property type="component" value="Unassembled WGS sequence"/>
</dbReference>
<proteinExistence type="predicted"/>
<dbReference type="PANTHER" id="PTHR33431:SF12">
    <property type="entry name" value="HIGH MOBILITY GROUP BOX PROTEIN, PUTATIVE (DUF1635)-RELATED"/>
    <property type="match status" value="1"/>
</dbReference>
<reference evidence="2" key="1">
    <citation type="submission" date="2022-07" db="EMBL/GenBank/DDBJ databases">
        <authorList>
            <person name="Macas J."/>
            <person name="Novak P."/>
            <person name="Neumann P."/>
        </authorList>
    </citation>
    <scope>NUCLEOTIDE SEQUENCE</scope>
</reference>
<comment type="caution">
    <text evidence="2">The sequence shown here is derived from an EMBL/GenBank/DDBJ whole genome shotgun (WGS) entry which is preliminary data.</text>
</comment>
<dbReference type="Pfam" id="PF07795">
    <property type="entry name" value="DUF1635"/>
    <property type="match status" value="1"/>
</dbReference>
<accession>A0AAV0DYQ1</accession>
<feature type="coiled-coil region" evidence="1">
    <location>
        <begin position="17"/>
        <end position="51"/>
    </location>
</feature>
<organism evidence="2 3">
    <name type="scientific">Cuscuta epithymum</name>
    <dbReference type="NCBI Taxonomy" id="186058"/>
    <lineage>
        <taxon>Eukaryota</taxon>
        <taxon>Viridiplantae</taxon>
        <taxon>Streptophyta</taxon>
        <taxon>Embryophyta</taxon>
        <taxon>Tracheophyta</taxon>
        <taxon>Spermatophyta</taxon>
        <taxon>Magnoliopsida</taxon>
        <taxon>eudicotyledons</taxon>
        <taxon>Gunneridae</taxon>
        <taxon>Pentapetalae</taxon>
        <taxon>asterids</taxon>
        <taxon>lamiids</taxon>
        <taxon>Solanales</taxon>
        <taxon>Convolvulaceae</taxon>
        <taxon>Cuscuteae</taxon>
        <taxon>Cuscuta</taxon>
        <taxon>Cuscuta subgen. Cuscuta</taxon>
    </lineage>
</organism>
<evidence type="ECO:0000256" key="1">
    <source>
        <dbReference type="SAM" id="Coils"/>
    </source>
</evidence>
<evidence type="ECO:0000313" key="2">
    <source>
        <dbReference type="EMBL" id="CAH9109087.1"/>
    </source>
</evidence>